<dbReference type="PANTHER" id="PTHR42724">
    <property type="entry name" value="TETRAACYLDISACCHARIDE 4'-KINASE"/>
    <property type="match status" value="1"/>
</dbReference>
<gene>
    <name evidence="13" type="ORF">EVJ47_04250</name>
</gene>
<evidence type="ECO:0000256" key="2">
    <source>
        <dbReference type="ARBA" id="ARBA00004870"/>
    </source>
</evidence>
<evidence type="ECO:0000256" key="1">
    <source>
        <dbReference type="ARBA" id="ARBA00002274"/>
    </source>
</evidence>
<keyword evidence="8" id="KW-0547">Nucleotide-binding</keyword>
<proteinExistence type="predicted"/>
<dbReference type="GO" id="GO:0009029">
    <property type="term" value="F:lipid-A 4'-kinase activity"/>
    <property type="evidence" value="ECO:0007669"/>
    <property type="project" value="UniProtKB-EC"/>
</dbReference>
<keyword evidence="10" id="KW-0067">ATP-binding</keyword>
<keyword evidence="9" id="KW-0418">Kinase</keyword>
<dbReference type="GO" id="GO:0005524">
    <property type="term" value="F:ATP binding"/>
    <property type="evidence" value="ECO:0007669"/>
    <property type="project" value="UniProtKB-KW"/>
</dbReference>
<dbReference type="InterPro" id="IPR003758">
    <property type="entry name" value="LpxK"/>
</dbReference>
<evidence type="ECO:0000256" key="7">
    <source>
        <dbReference type="ARBA" id="ARBA00022679"/>
    </source>
</evidence>
<evidence type="ECO:0000256" key="3">
    <source>
        <dbReference type="ARBA" id="ARBA00012071"/>
    </source>
</evidence>
<dbReference type="AlphaFoldDB" id="A0A519BDZ1"/>
<protein>
    <recommendedName>
        <fullName evidence="4">Tetraacyldisaccharide 4'-kinase</fullName>
        <ecNumber evidence="3">2.7.1.130</ecNumber>
    </recommendedName>
    <alternativeName>
        <fullName evidence="12">Lipid A 4'-kinase</fullName>
    </alternativeName>
</protein>
<comment type="caution">
    <text evidence="13">The sequence shown here is derived from an EMBL/GenBank/DDBJ whole genome shotgun (WGS) entry which is preliminary data.</text>
</comment>
<evidence type="ECO:0000256" key="4">
    <source>
        <dbReference type="ARBA" id="ARBA00016436"/>
    </source>
</evidence>
<evidence type="ECO:0000256" key="9">
    <source>
        <dbReference type="ARBA" id="ARBA00022777"/>
    </source>
</evidence>
<evidence type="ECO:0000313" key="14">
    <source>
        <dbReference type="Proteomes" id="UP000320813"/>
    </source>
</evidence>
<evidence type="ECO:0000256" key="10">
    <source>
        <dbReference type="ARBA" id="ARBA00022840"/>
    </source>
</evidence>
<evidence type="ECO:0000256" key="6">
    <source>
        <dbReference type="ARBA" id="ARBA00022556"/>
    </source>
</evidence>
<organism evidence="13 14">
    <name type="scientific">Candidatus Acidulodesulfobacterium ferriphilum</name>
    <dbReference type="NCBI Taxonomy" id="2597223"/>
    <lineage>
        <taxon>Bacteria</taxon>
        <taxon>Deltaproteobacteria</taxon>
        <taxon>Candidatus Acidulodesulfobacterales</taxon>
        <taxon>Candidatus Acidulodesulfobacterium</taxon>
    </lineage>
</organism>
<dbReference type="Pfam" id="PF02606">
    <property type="entry name" value="LpxK"/>
    <property type="match status" value="1"/>
</dbReference>
<evidence type="ECO:0000256" key="8">
    <source>
        <dbReference type="ARBA" id="ARBA00022741"/>
    </source>
</evidence>
<dbReference type="GO" id="GO:0009244">
    <property type="term" value="P:lipopolysaccharide core region biosynthetic process"/>
    <property type="evidence" value="ECO:0007669"/>
    <property type="project" value="TreeGrafter"/>
</dbReference>
<dbReference type="GO" id="GO:0009245">
    <property type="term" value="P:lipid A biosynthetic process"/>
    <property type="evidence" value="ECO:0007669"/>
    <property type="project" value="UniProtKB-KW"/>
</dbReference>
<reference evidence="13 14" key="1">
    <citation type="submission" date="2019-01" db="EMBL/GenBank/DDBJ databases">
        <title>Insights into ecological role of a new deltaproteobacterial order Candidatus Sinidesulfobacterales (Sva0485) by metagenomics and metatranscriptomics.</title>
        <authorList>
            <person name="Tan S."/>
            <person name="Liu J."/>
            <person name="Fang Y."/>
            <person name="Hedlund B.P."/>
            <person name="Lian Z.H."/>
            <person name="Huang L.Y."/>
            <person name="Li J.T."/>
            <person name="Huang L.N."/>
            <person name="Li W.J."/>
            <person name="Jiang H.C."/>
            <person name="Dong H.L."/>
            <person name="Shu W.S."/>
        </authorList>
    </citation>
    <scope>NUCLEOTIDE SEQUENCE [LARGE SCALE GENOMIC DNA]</scope>
    <source>
        <strain evidence="13">AP3</strain>
    </source>
</reference>
<dbReference type="Proteomes" id="UP000320813">
    <property type="component" value="Unassembled WGS sequence"/>
</dbReference>
<keyword evidence="7" id="KW-0808">Transferase</keyword>
<evidence type="ECO:0000256" key="11">
    <source>
        <dbReference type="ARBA" id="ARBA00023098"/>
    </source>
</evidence>
<name>A0A519BDZ1_9DELT</name>
<dbReference type="PANTHER" id="PTHR42724:SF1">
    <property type="entry name" value="TETRAACYLDISACCHARIDE 4'-KINASE, MITOCHONDRIAL-RELATED"/>
    <property type="match status" value="1"/>
</dbReference>
<evidence type="ECO:0000313" key="13">
    <source>
        <dbReference type="EMBL" id="RZD15490.1"/>
    </source>
</evidence>
<dbReference type="GO" id="GO:0005886">
    <property type="term" value="C:plasma membrane"/>
    <property type="evidence" value="ECO:0007669"/>
    <property type="project" value="TreeGrafter"/>
</dbReference>
<dbReference type="EC" id="2.7.1.130" evidence="3"/>
<keyword evidence="6" id="KW-0441">Lipid A biosynthesis</keyword>
<comment type="pathway">
    <text evidence="2">Glycolipid biosynthesis; lipid IV(A) biosynthesis; lipid IV(A) from (3R)-3-hydroxytetradecanoyl-[acyl-carrier-protein] and UDP-N-acetyl-alpha-D-glucosamine: step 6/6.</text>
</comment>
<sequence length="372" mass="43336">MLVRTGFKALHYKQGLQRPFKKKIYIAGWEYELEDVRQKLPDEVILLVERFKSKNIRIPVIVSRNRLSAAKVCSGEDSIYYNLAEDLNVFSNLDSTKPPGEKVDLSANPSDDAVHNFSDHCLYKDVCDKYEEYKKIAVLDDGFTALNIKKDLNIVLIDRTKNIFDQNVIPAGVLREDLTVLKYADIIIITKNTEQACDITKITDKNLEKDIKRFNKSCPVFYSHYKPVNLLGGDAGQKSLNFDSLHDKRMRILTVCAIGNPDYFYDNLSSRGIKIDGKFEFEDHHIYTAQDLTLLKNDLNLNNPCIIITTLKDYVKLKKFGERKEYKDIIEKVYYLDFELVIDKLFFEFIYDNYKKYIERINPELLPYIIKN</sequence>
<evidence type="ECO:0000256" key="5">
    <source>
        <dbReference type="ARBA" id="ARBA00022516"/>
    </source>
</evidence>
<keyword evidence="11" id="KW-0443">Lipid metabolism</keyword>
<accession>A0A519BDZ1</accession>
<dbReference type="EMBL" id="SGBD01000001">
    <property type="protein sequence ID" value="RZD15490.1"/>
    <property type="molecule type" value="Genomic_DNA"/>
</dbReference>
<comment type="function">
    <text evidence="1">Transfers the gamma-phosphate of ATP to the 4'-position of a tetraacyldisaccharide 1-phosphate intermediate (termed DS-1-P) to form tetraacyldisaccharide 1,4'-bis-phosphate (lipid IVA).</text>
</comment>
<keyword evidence="5" id="KW-0444">Lipid biosynthesis</keyword>
<evidence type="ECO:0000256" key="12">
    <source>
        <dbReference type="ARBA" id="ARBA00029757"/>
    </source>
</evidence>
<dbReference type="UniPathway" id="UPA00359">
    <property type="reaction ID" value="UER00482"/>
</dbReference>